<dbReference type="InterPro" id="IPR026444">
    <property type="entry name" value="Secre_tail"/>
</dbReference>
<dbReference type="OrthoDB" id="921681at2"/>
<dbReference type="EMBL" id="CP025096">
    <property type="protein sequence ID" value="AUD02482.1"/>
    <property type="molecule type" value="Genomic_DNA"/>
</dbReference>
<sequence>MNRKLLLVSLISIGGWYTCYAQDPSVGGFVVNPSSIATGANGTVSADFGNGSSADIPQANNGTYIINLPPNIGVVSTSVQPNAPTSTTANLVTTVSPYDPVNGQIIRVISSAGPVPGNANYTITINVLGVQPTGGTPAPININASSTPALGSNVTGNDIATSSITVTGPLPVALVSFTARAQQNHTVDLAWTTSLETNNKSFLVERSKDLSGFEVVGEVSEVAPMSNALKNYHLVDQTPYSGTSYYRLTQTDLSGKATIYPVVSVVLRDESYGVYPNPVVRDGRFSLRLDEPETATLGFFGADGRALPLQKTGVQSGNLLLKTTANLSAGVYVLTVQERGQTRQHRIVVE</sequence>
<gene>
    <name evidence="2" type="ORF">CWM47_11985</name>
</gene>
<dbReference type="KEGG" id="spir:CWM47_11985"/>
<feature type="signal peptide" evidence="1">
    <location>
        <begin position="1"/>
        <end position="21"/>
    </location>
</feature>
<proteinExistence type="predicted"/>
<dbReference type="NCBIfam" id="TIGR04183">
    <property type="entry name" value="Por_Secre_tail"/>
    <property type="match status" value="1"/>
</dbReference>
<organism evidence="2 3">
    <name type="scientific">Spirosoma pollinicola</name>
    <dbReference type="NCBI Taxonomy" id="2057025"/>
    <lineage>
        <taxon>Bacteria</taxon>
        <taxon>Pseudomonadati</taxon>
        <taxon>Bacteroidota</taxon>
        <taxon>Cytophagia</taxon>
        <taxon>Cytophagales</taxon>
        <taxon>Cytophagaceae</taxon>
        <taxon>Spirosoma</taxon>
    </lineage>
</organism>
<feature type="chain" id="PRO_5014797860" description="Secretion system C-terminal sorting domain-containing protein" evidence="1">
    <location>
        <begin position="22"/>
        <end position="350"/>
    </location>
</feature>
<accession>A0A2K8YXY5</accession>
<protein>
    <recommendedName>
        <fullName evidence="4">Secretion system C-terminal sorting domain-containing protein</fullName>
    </recommendedName>
</protein>
<dbReference type="AlphaFoldDB" id="A0A2K8YXY5"/>
<evidence type="ECO:0000313" key="2">
    <source>
        <dbReference type="EMBL" id="AUD02482.1"/>
    </source>
</evidence>
<evidence type="ECO:0008006" key="4">
    <source>
        <dbReference type="Google" id="ProtNLM"/>
    </source>
</evidence>
<evidence type="ECO:0000313" key="3">
    <source>
        <dbReference type="Proteomes" id="UP000232883"/>
    </source>
</evidence>
<dbReference type="Proteomes" id="UP000232883">
    <property type="component" value="Chromosome"/>
</dbReference>
<evidence type="ECO:0000256" key="1">
    <source>
        <dbReference type="SAM" id="SignalP"/>
    </source>
</evidence>
<keyword evidence="1" id="KW-0732">Signal</keyword>
<name>A0A2K8YXY5_9BACT</name>
<reference evidence="2 3" key="1">
    <citation type="submission" date="2017-11" db="EMBL/GenBank/DDBJ databases">
        <title>Taxonomic description and genome sequences of Spirosoma HA7 sp. nov., isolated from pollen microhabitat of Corylus avellana.</title>
        <authorList>
            <person name="Ambika Manirajan B."/>
            <person name="Suarez C."/>
            <person name="Ratering S."/>
            <person name="Geissler-Plaum R."/>
            <person name="Cardinale M."/>
            <person name="Sylvia S."/>
        </authorList>
    </citation>
    <scope>NUCLEOTIDE SEQUENCE [LARGE SCALE GENOMIC DNA]</scope>
    <source>
        <strain evidence="2 3">HA7</strain>
    </source>
</reference>
<dbReference type="RefSeq" id="WP_100988199.1">
    <property type="nucleotide sequence ID" value="NZ_CP025096.1"/>
</dbReference>
<keyword evidence="3" id="KW-1185">Reference proteome</keyword>